<dbReference type="KEGG" id="maga:Mag101_00275"/>
<dbReference type="GO" id="GO:0004175">
    <property type="term" value="F:endopeptidase activity"/>
    <property type="evidence" value="ECO:0007669"/>
    <property type="project" value="UniProtKB-ARBA"/>
</dbReference>
<name>A0A1Q2M150_9GAMM</name>
<proteinExistence type="predicted"/>
<feature type="transmembrane region" description="Helical" evidence="1">
    <location>
        <begin position="241"/>
        <end position="261"/>
    </location>
</feature>
<dbReference type="AlphaFoldDB" id="A0A1Q2M150"/>
<feature type="transmembrane region" description="Helical" evidence="1">
    <location>
        <begin position="191"/>
        <end position="208"/>
    </location>
</feature>
<reference evidence="3" key="1">
    <citation type="submission" date="2017-02" db="EMBL/GenBank/DDBJ databases">
        <title>Genome of Microbulbifer agarilyticus GP101.</title>
        <authorList>
            <person name="Jung J."/>
            <person name="Bae S.S."/>
            <person name="Baek K."/>
        </authorList>
    </citation>
    <scope>NUCLEOTIDE SEQUENCE [LARGE SCALE GENOMIC DNA]</scope>
    <source>
        <strain evidence="3">GP101</strain>
    </source>
</reference>
<evidence type="ECO:0000313" key="4">
    <source>
        <dbReference type="Proteomes" id="UP000188219"/>
    </source>
</evidence>
<evidence type="ECO:0000313" key="3">
    <source>
        <dbReference type="EMBL" id="AQQ66258.1"/>
    </source>
</evidence>
<feature type="transmembrane region" description="Helical" evidence="1">
    <location>
        <begin position="64"/>
        <end position="82"/>
    </location>
</feature>
<organism evidence="3 4">
    <name type="scientific">Microbulbifer agarilyticus</name>
    <dbReference type="NCBI Taxonomy" id="260552"/>
    <lineage>
        <taxon>Bacteria</taxon>
        <taxon>Pseudomonadati</taxon>
        <taxon>Pseudomonadota</taxon>
        <taxon>Gammaproteobacteria</taxon>
        <taxon>Cellvibrionales</taxon>
        <taxon>Microbulbiferaceae</taxon>
        <taxon>Microbulbifer</taxon>
    </lineage>
</organism>
<feature type="transmembrane region" description="Helical" evidence="1">
    <location>
        <begin position="24"/>
        <end position="52"/>
    </location>
</feature>
<feature type="domain" description="CAAX prenyl protease 2/Lysostaphin resistance protein A-like" evidence="2">
    <location>
        <begin position="161"/>
        <end position="254"/>
    </location>
</feature>
<feature type="transmembrane region" description="Helical" evidence="1">
    <location>
        <begin position="214"/>
        <end position="234"/>
    </location>
</feature>
<dbReference type="STRING" id="260552.Mag101_00275"/>
<feature type="transmembrane region" description="Helical" evidence="1">
    <location>
        <begin position="135"/>
        <end position="151"/>
    </location>
</feature>
<protein>
    <recommendedName>
        <fullName evidence="2">CAAX prenyl protease 2/Lysostaphin resistance protein A-like domain-containing protein</fullName>
    </recommendedName>
</protein>
<keyword evidence="1" id="KW-0812">Transmembrane</keyword>
<dbReference type="GO" id="GO:0080120">
    <property type="term" value="P:CAAX-box protein maturation"/>
    <property type="evidence" value="ECO:0007669"/>
    <property type="project" value="UniProtKB-ARBA"/>
</dbReference>
<evidence type="ECO:0000256" key="1">
    <source>
        <dbReference type="SAM" id="Phobius"/>
    </source>
</evidence>
<dbReference type="RefSeq" id="WP_198040032.1">
    <property type="nucleotide sequence ID" value="NZ_CP019650.1"/>
</dbReference>
<dbReference type="eggNOG" id="COG1266">
    <property type="taxonomic scope" value="Bacteria"/>
</dbReference>
<dbReference type="EMBL" id="CP019650">
    <property type="protein sequence ID" value="AQQ66258.1"/>
    <property type="molecule type" value="Genomic_DNA"/>
</dbReference>
<keyword evidence="1" id="KW-0472">Membrane</keyword>
<keyword evidence="1" id="KW-1133">Transmembrane helix</keyword>
<accession>A0A1Q2M150</accession>
<sequence>MFSLSVRRGAPEIAAREPFDGKSLWLPAAFLCFLIIPFGWIGVFAPAIWLGLVAMESAQGWKKATSFFITGLLMLLVNSGLIPGNEHILLMEPYRDPSANLIYPSFRPAKSVIALTVVLFMLVRPQPLKRKDLPWIAVMVAAPIALGGMVLDFHPKLTATIALAALLNFVVVCIAEEGFFRWVLQRGLGLWLKRLPWIATALVTLLFVSLHTGWAASPTMLALVGVAGFGYALLWQLRGSFWACVLAHWGVNLLHMTLLAYPG</sequence>
<feature type="transmembrane region" description="Helical" evidence="1">
    <location>
        <begin position="157"/>
        <end position="179"/>
    </location>
</feature>
<dbReference type="Proteomes" id="UP000188219">
    <property type="component" value="Chromosome"/>
</dbReference>
<gene>
    <name evidence="3" type="ORF">Mag101_00275</name>
</gene>
<dbReference type="InterPro" id="IPR003675">
    <property type="entry name" value="Rce1/LyrA-like_dom"/>
</dbReference>
<keyword evidence="4" id="KW-1185">Reference proteome</keyword>
<evidence type="ECO:0000259" key="2">
    <source>
        <dbReference type="Pfam" id="PF02517"/>
    </source>
</evidence>
<feature type="transmembrane region" description="Helical" evidence="1">
    <location>
        <begin position="102"/>
        <end position="123"/>
    </location>
</feature>
<dbReference type="Pfam" id="PF02517">
    <property type="entry name" value="Rce1-like"/>
    <property type="match status" value="1"/>
</dbReference>